<sequence>MGMLSKITKLGKNKKFGYSPRFYDDKGEGNPYEIEHKFDKYRSTVGRNRGLKRKFNNVLDDVKREGDRNLKKRMVIILAVLILIFLFIIDFDLSIFIS</sequence>
<protein>
    <recommendedName>
        <fullName evidence="4">Riboflavin synthase subunit beta</fullName>
    </recommendedName>
</protein>
<keyword evidence="3" id="KW-1185">Reference proteome</keyword>
<feature type="transmembrane region" description="Helical" evidence="1">
    <location>
        <begin position="74"/>
        <end position="97"/>
    </location>
</feature>
<keyword evidence="1" id="KW-1133">Transmembrane helix</keyword>
<evidence type="ECO:0000313" key="2">
    <source>
        <dbReference type="EMBL" id="RKR07120.1"/>
    </source>
</evidence>
<evidence type="ECO:0000313" key="3">
    <source>
        <dbReference type="Proteomes" id="UP000269412"/>
    </source>
</evidence>
<keyword evidence="1" id="KW-0472">Membrane</keyword>
<comment type="caution">
    <text evidence="2">The sequence shown here is derived from an EMBL/GenBank/DDBJ whole genome shotgun (WGS) entry which is preliminary data.</text>
</comment>
<organism evidence="2 3">
    <name type="scientific">Maribacter vaceletii</name>
    <dbReference type="NCBI Taxonomy" id="1206816"/>
    <lineage>
        <taxon>Bacteria</taxon>
        <taxon>Pseudomonadati</taxon>
        <taxon>Bacteroidota</taxon>
        <taxon>Flavobacteriia</taxon>
        <taxon>Flavobacteriales</taxon>
        <taxon>Flavobacteriaceae</taxon>
        <taxon>Maribacter</taxon>
    </lineage>
</organism>
<dbReference type="RefSeq" id="WP_121069100.1">
    <property type="nucleotide sequence ID" value="NZ_RBIQ01000012.1"/>
</dbReference>
<dbReference type="OrthoDB" id="1139505at2"/>
<proteinExistence type="predicted"/>
<gene>
    <name evidence="2" type="ORF">CLV91_3105</name>
</gene>
<reference evidence="2 3" key="1">
    <citation type="submission" date="2018-10" db="EMBL/GenBank/DDBJ databases">
        <title>Genomic Encyclopedia of Archaeal and Bacterial Type Strains, Phase II (KMG-II): from individual species to whole genera.</title>
        <authorList>
            <person name="Goeker M."/>
        </authorList>
    </citation>
    <scope>NUCLEOTIDE SEQUENCE [LARGE SCALE GENOMIC DNA]</scope>
    <source>
        <strain evidence="2 3">DSM 25230</strain>
    </source>
</reference>
<accession>A0A495DSK1</accession>
<evidence type="ECO:0000256" key="1">
    <source>
        <dbReference type="SAM" id="Phobius"/>
    </source>
</evidence>
<dbReference type="EMBL" id="RBIQ01000012">
    <property type="protein sequence ID" value="RKR07120.1"/>
    <property type="molecule type" value="Genomic_DNA"/>
</dbReference>
<name>A0A495DSK1_9FLAO</name>
<dbReference type="Proteomes" id="UP000269412">
    <property type="component" value="Unassembled WGS sequence"/>
</dbReference>
<evidence type="ECO:0008006" key="4">
    <source>
        <dbReference type="Google" id="ProtNLM"/>
    </source>
</evidence>
<dbReference type="AlphaFoldDB" id="A0A495DSK1"/>
<keyword evidence="1" id="KW-0812">Transmembrane</keyword>